<dbReference type="GO" id="GO:0005737">
    <property type="term" value="C:cytoplasm"/>
    <property type="evidence" value="ECO:0007669"/>
    <property type="project" value="TreeGrafter"/>
</dbReference>
<dbReference type="SUPFAM" id="SSF51905">
    <property type="entry name" value="FAD/NAD(P)-binding domain"/>
    <property type="match status" value="1"/>
</dbReference>
<dbReference type="AlphaFoldDB" id="A0A915MP72"/>
<dbReference type="InterPro" id="IPR036188">
    <property type="entry name" value="FAD/NAD-bd_sf"/>
</dbReference>
<keyword evidence="6" id="KW-1185">Reference proteome</keyword>
<reference evidence="7" key="1">
    <citation type="submission" date="2022-11" db="UniProtKB">
        <authorList>
            <consortium name="WormBaseParasite"/>
        </authorList>
    </citation>
    <scope>IDENTIFICATION</scope>
</reference>
<keyword evidence="2" id="KW-0285">Flavoprotein</keyword>
<evidence type="ECO:0000259" key="5">
    <source>
        <dbReference type="Pfam" id="PF07992"/>
    </source>
</evidence>
<protein>
    <submittedName>
        <fullName evidence="7">FAD/NAD(P)-binding domain-containing protein</fullName>
    </submittedName>
</protein>
<dbReference type="PANTHER" id="PTHR43557:SF2">
    <property type="entry name" value="RIESKE DOMAIN-CONTAINING PROTEIN-RELATED"/>
    <property type="match status" value="1"/>
</dbReference>
<name>A0A915MP72_MELJA</name>
<dbReference type="GO" id="GO:0016651">
    <property type="term" value="F:oxidoreductase activity, acting on NAD(P)H"/>
    <property type="evidence" value="ECO:0007669"/>
    <property type="project" value="TreeGrafter"/>
</dbReference>
<dbReference type="Gene3D" id="3.50.50.60">
    <property type="entry name" value="FAD/NAD(P)-binding domain"/>
    <property type="match status" value="2"/>
</dbReference>
<dbReference type="InterPro" id="IPR050446">
    <property type="entry name" value="FAD-oxidoreductase/Apoptosis"/>
</dbReference>
<dbReference type="PANTHER" id="PTHR43557">
    <property type="entry name" value="APOPTOSIS-INDUCING FACTOR 1"/>
    <property type="match status" value="1"/>
</dbReference>
<evidence type="ECO:0000256" key="1">
    <source>
        <dbReference type="ARBA" id="ARBA00001974"/>
    </source>
</evidence>
<dbReference type="WBParaSite" id="scaffold44112_cov294.g24220">
    <property type="protein sequence ID" value="scaffold44112_cov294.g24220"/>
    <property type="gene ID" value="scaffold44112_cov294.g24220"/>
</dbReference>
<evidence type="ECO:0000313" key="6">
    <source>
        <dbReference type="Proteomes" id="UP000887561"/>
    </source>
</evidence>
<comment type="cofactor">
    <cofactor evidence="1">
        <name>FAD</name>
        <dbReference type="ChEBI" id="CHEBI:57692"/>
    </cofactor>
</comment>
<evidence type="ECO:0000256" key="3">
    <source>
        <dbReference type="ARBA" id="ARBA00022827"/>
    </source>
</evidence>
<keyword evidence="4" id="KW-0560">Oxidoreductase</keyword>
<sequence>MIENHFQKLFNDDNSPSFTLRSRDFLEKRLGVHLLLGHSVRNVRPEEKRIFVEYKQKNGGGGEPTLVRALEYEELVLGLGATSKRLQGVQGADYLEGITHLRTLNDAQQLSIELNESAKNVAIIGSGFLGFEISSLIYPIARSVSIYGKASTPLTLLGSEVGNEIRKFIREQGVIIRQDSVLRSMGGFDRVEDLKFRDGLTAIADTVIVAIGIMPSTSILMGSGIRTNAEGYILVDEAMRTNIPNIYACGDCVNFPISFNSGQFGERRINLPHWQVAQYQGKIAAYTIMGISARPRLVPFLWIRLFDRHLTFSSLDPTIPVDERILRGSLANN</sequence>
<dbReference type="Pfam" id="PF07992">
    <property type="entry name" value="Pyr_redox_2"/>
    <property type="match status" value="1"/>
</dbReference>
<evidence type="ECO:0000256" key="2">
    <source>
        <dbReference type="ARBA" id="ARBA00022630"/>
    </source>
</evidence>
<dbReference type="PRINTS" id="PR00411">
    <property type="entry name" value="PNDRDTASEI"/>
</dbReference>
<keyword evidence="3" id="KW-0274">FAD</keyword>
<dbReference type="PRINTS" id="PR00368">
    <property type="entry name" value="FADPNR"/>
</dbReference>
<dbReference type="Proteomes" id="UP000887561">
    <property type="component" value="Unplaced"/>
</dbReference>
<dbReference type="InterPro" id="IPR023753">
    <property type="entry name" value="FAD/NAD-binding_dom"/>
</dbReference>
<evidence type="ECO:0000256" key="4">
    <source>
        <dbReference type="ARBA" id="ARBA00023002"/>
    </source>
</evidence>
<feature type="domain" description="FAD/NAD(P)-binding" evidence="5">
    <location>
        <begin position="29"/>
        <end position="281"/>
    </location>
</feature>
<organism evidence="6 7">
    <name type="scientific">Meloidogyne javanica</name>
    <name type="common">Root-knot nematode worm</name>
    <dbReference type="NCBI Taxonomy" id="6303"/>
    <lineage>
        <taxon>Eukaryota</taxon>
        <taxon>Metazoa</taxon>
        <taxon>Ecdysozoa</taxon>
        <taxon>Nematoda</taxon>
        <taxon>Chromadorea</taxon>
        <taxon>Rhabditida</taxon>
        <taxon>Tylenchina</taxon>
        <taxon>Tylenchomorpha</taxon>
        <taxon>Tylenchoidea</taxon>
        <taxon>Meloidogynidae</taxon>
        <taxon>Meloidogyninae</taxon>
        <taxon>Meloidogyne</taxon>
        <taxon>Meloidogyne incognita group</taxon>
    </lineage>
</organism>
<evidence type="ECO:0000313" key="7">
    <source>
        <dbReference type="WBParaSite" id="scaffold44112_cov294.g24220"/>
    </source>
</evidence>
<accession>A0A915MP72</accession>
<proteinExistence type="predicted"/>